<feature type="compositionally biased region" description="Low complexity" evidence="2">
    <location>
        <begin position="107"/>
        <end position="117"/>
    </location>
</feature>
<feature type="region of interest" description="Disordered" evidence="2">
    <location>
        <begin position="97"/>
        <end position="117"/>
    </location>
</feature>
<feature type="signal peptide" evidence="3">
    <location>
        <begin position="1"/>
        <end position="15"/>
    </location>
</feature>
<dbReference type="GO" id="GO:0031011">
    <property type="term" value="C:Ino80 complex"/>
    <property type="evidence" value="ECO:0000318"/>
    <property type="project" value="GO_Central"/>
</dbReference>
<dbReference type="InterPro" id="IPR043129">
    <property type="entry name" value="ATPase_NBD"/>
</dbReference>
<dbReference type="STRING" id="3708.A0A078FPQ7"/>
<dbReference type="FunFam" id="3.30.420.40:FF:000353">
    <property type="entry name" value="Actin-related protein 9"/>
    <property type="match status" value="1"/>
</dbReference>
<dbReference type="SUPFAM" id="SSF53067">
    <property type="entry name" value="Actin-like ATPase domain"/>
    <property type="match status" value="2"/>
</dbReference>
<feature type="chain" id="PRO_5012226804" evidence="3">
    <location>
        <begin position="16"/>
        <end position="609"/>
    </location>
</feature>
<organism evidence="4 5">
    <name type="scientific">Brassica napus</name>
    <name type="common">Rape</name>
    <dbReference type="NCBI Taxonomy" id="3708"/>
    <lineage>
        <taxon>Eukaryota</taxon>
        <taxon>Viridiplantae</taxon>
        <taxon>Streptophyta</taxon>
        <taxon>Embryophyta</taxon>
        <taxon>Tracheophyta</taxon>
        <taxon>Spermatophyta</taxon>
        <taxon>Magnoliopsida</taxon>
        <taxon>eudicotyledons</taxon>
        <taxon>Gunneridae</taxon>
        <taxon>Pentapetalae</taxon>
        <taxon>rosids</taxon>
        <taxon>malvids</taxon>
        <taxon>Brassicales</taxon>
        <taxon>Brassicaceae</taxon>
        <taxon>Brassiceae</taxon>
        <taxon>Brassica</taxon>
    </lineage>
</organism>
<dbReference type="InterPro" id="IPR004000">
    <property type="entry name" value="Actin"/>
</dbReference>
<dbReference type="Gramene" id="CDY14884">
    <property type="protein sequence ID" value="CDY14884"/>
    <property type="gene ID" value="GSBRNA2T00084784001"/>
</dbReference>
<dbReference type="PaxDb" id="3708-A0A078FPQ7"/>
<dbReference type="AlphaFoldDB" id="A0A078FPQ7"/>
<dbReference type="Gene3D" id="3.90.640.10">
    <property type="entry name" value="Actin, Chain A, domain 4"/>
    <property type="match status" value="1"/>
</dbReference>
<gene>
    <name evidence="4" type="primary">BnaA02g22260D</name>
    <name evidence="4" type="ORF">GSBRNA2T00084784001</name>
</gene>
<evidence type="ECO:0000256" key="2">
    <source>
        <dbReference type="SAM" id="MobiDB-lite"/>
    </source>
</evidence>
<evidence type="ECO:0000256" key="3">
    <source>
        <dbReference type="SAM" id="SignalP"/>
    </source>
</evidence>
<dbReference type="OMA" id="PNTLFES"/>
<comment type="similarity">
    <text evidence="1">Belongs to the actin family.</text>
</comment>
<dbReference type="Pfam" id="PF00022">
    <property type="entry name" value="Actin"/>
    <property type="match status" value="1"/>
</dbReference>
<dbReference type="PANTHER" id="PTHR11937">
    <property type="entry name" value="ACTIN"/>
    <property type="match status" value="1"/>
</dbReference>
<protein>
    <submittedName>
        <fullName evidence="4">BnaA02g22260D protein</fullName>
    </submittedName>
</protein>
<dbReference type="Proteomes" id="UP000028999">
    <property type="component" value="Unassembled WGS sequence"/>
</dbReference>
<dbReference type="SMART" id="SM00268">
    <property type="entry name" value="ACTIN"/>
    <property type="match status" value="1"/>
</dbReference>
<evidence type="ECO:0000256" key="1">
    <source>
        <dbReference type="RuleBase" id="RU000487"/>
    </source>
</evidence>
<reference evidence="4 5" key="1">
    <citation type="journal article" date="2014" name="Science">
        <title>Plant genetics. Early allopolyploid evolution in the post-Neolithic Brassica napus oilseed genome.</title>
        <authorList>
            <person name="Chalhoub B."/>
            <person name="Denoeud F."/>
            <person name="Liu S."/>
            <person name="Parkin I.A."/>
            <person name="Tang H."/>
            <person name="Wang X."/>
            <person name="Chiquet J."/>
            <person name="Belcram H."/>
            <person name="Tong C."/>
            <person name="Samans B."/>
            <person name="Correa M."/>
            <person name="Da Silva C."/>
            <person name="Just J."/>
            <person name="Falentin C."/>
            <person name="Koh C.S."/>
            <person name="Le Clainche I."/>
            <person name="Bernard M."/>
            <person name="Bento P."/>
            <person name="Noel B."/>
            <person name="Labadie K."/>
            <person name="Alberti A."/>
            <person name="Charles M."/>
            <person name="Arnaud D."/>
            <person name="Guo H."/>
            <person name="Daviaud C."/>
            <person name="Alamery S."/>
            <person name="Jabbari K."/>
            <person name="Zhao M."/>
            <person name="Edger P.P."/>
            <person name="Chelaifa H."/>
            <person name="Tack D."/>
            <person name="Lassalle G."/>
            <person name="Mestiri I."/>
            <person name="Schnel N."/>
            <person name="Le Paslier M.C."/>
            <person name="Fan G."/>
            <person name="Renault V."/>
            <person name="Bayer P.E."/>
            <person name="Golicz A.A."/>
            <person name="Manoli S."/>
            <person name="Lee T.H."/>
            <person name="Thi V.H."/>
            <person name="Chalabi S."/>
            <person name="Hu Q."/>
            <person name="Fan C."/>
            <person name="Tollenaere R."/>
            <person name="Lu Y."/>
            <person name="Battail C."/>
            <person name="Shen J."/>
            <person name="Sidebottom C.H."/>
            <person name="Wang X."/>
            <person name="Canaguier A."/>
            <person name="Chauveau A."/>
            <person name="Berard A."/>
            <person name="Deniot G."/>
            <person name="Guan M."/>
            <person name="Liu Z."/>
            <person name="Sun F."/>
            <person name="Lim Y.P."/>
            <person name="Lyons E."/>
            <person name="Town C.D."/>
            <person name="Bancroft I."/>
            <person name="Wang X."/>
            <person name="Meng J."/>
            <person name="Ma J."/>
            <person name="Pires J.C."/>
            <person name="King G.J."/>
            <person name="Brunel D."/>
            <person name="Delourme R."/>
            <person name="Renard M."/>
            <person name="Aury J.M."/>
            <person name="Adams K.L."/>
            <person name="Batley J."/>
            <person name="Snowdon R.J."/>
            <person name="Tost J."/>
            <person name="Edwards D."/>
            <person name="Zhou Y."/>
            <person name="Hua W."/>
            <person name="Sharpe A.G."/>
            <person name="Paterson A.H."/>
            <person name="Guan C."/>
            <person name="Wincker P."/>
        </authorList>
    </citation>
    <scope>NUCLEOTIDE SEQUENCE [LARGE SCALE GENOMIC DNA]</scope>
    <source>
        <strain evidence="5">cv. Darmor-bzh</strain>
    </source>
</reference>
<dbReference type="FunFam" id="3.90.640.10:FF:000044">
    <property type="entry name" value="Actin-related protein 9"/>
    <property type="match status" value="1"/>
</dbReference>
<accession>A0A078FPQ7</accession>
<keyword evidence="3" id="KW-0732">Signal</keyword>
<evidence type="ECO:0000313" key="4">
    <source>
        <dbReference type="EMBL" id="CDY14884.1"/>
    </source>
</evidence>
<proteinExistence type="inferred from homology"/>
<evidence type="ECO:0000313" key="5">
    <source>
        <dbReference type="Proteomes" id="UP000028999"/>
    </source>
</evidence>
<dbReference type="GO" id="GO:0006302">
    <property type="term" value="P:double-strand break repair"/>
    <property type="evidence" value="ECO:0000318"/>
    <property type="project" value="GO_Central"/>
</dbReference>
<dbReference type="GO" id="GO:0006355">
    <property type="term" value="P:regulation of DNA-templated transcription"/>
    <property type="evidence" value="ECO:0000318"/>
    <property type="project" value="GO_Central"/>
</dbReference>
<dbReference type="FunFam" id="3.30.420.40:FF:000286">
    <property type="entry name" value="Actin-related protein 8"/>
    <property type="match status" value="1"/>
</dbReference>
<dbReference type="CDD" id="cd10206">
    <property type="entry name" value="ASKHA_NBD_Arp8-like"/>
    <property type="match status" value="1"/>
</dbReference>
<keyword evidence="5" id="KW-1185">Reference proteome</keyword>
<dbReference type="Gene3D" id="3.30.420.40">
    <property type="match status" value="3"/>
</dbReference>
<name>A0A078FPQ7_BRANA</name>
<sequence length="609" mass="68032">MMIIKLIKFLNTCLALSVKYCDLVKFFKIRGNPNSTGSSSLFAVKMDYLKSVVPSQLVSERGSNLVIINPGSANVRIGLAKQDTPFNVPHCIARHTTKTGKSNQMISTQVTTTSQQQVDRERAFNTTASLLKIPYLDESSSFGSRKTVARIDGYHQPSTNTKKDTAFPWTNVFEDENEARAAPDVTDSGESKRKYRNMIFGEEAMRISPKEPYTIHRPIRRGHFNVSPQYSAQQVCEDLVAIWDWVLLDKLEIAHSERNKYSAVLVVPGTFDSREIKELLTIVLRDLCFSSAVVHQEGLSTIFGNGLSTACIVNMGAQTSTVVCIEDGVSLPNTEKILPFGGDDICRCLLWIQRHYQNWPQLRTDVLAKPIDMLMLNRLKESYCEIREGEVETAATVYSYEDGMPAVAHKTNLTSLNVPPMGLFYPNLLVPELFPQPPRTWFQDHENMLEETWNMDFGGGGGNMGLPVWDSFAVSPLNPKKEEKIGLAEAITSSILSAGRIDLQRKLFSSIQLVGGVGLTKGLVSAVEERVLHAIPPTEAIDTVEVLPSRMDPTFVSWKGGAILGILDFGREAWIHRNEWMENGIRVGSAKKYRDSYYIQAQAFCFINS</sequence>
<dbReference type="EMBL" id="LK032048">
    <property type="protein sequence ID" value="CDY14884.1"/>
    <property type="molecule type" value="Genomic_DNA"/>
</dbReference>